<feature type="non-terminal residue" evidence="1">
    <location>
        <position position="1"/>
    </location>
</feature>
<dbReference type="Proteomes" id="UP000789860">
    <property type="component" value="Unassembled WGS sequence"/>
</dbReference>
<reference evidence="1" key="1">
    <citation type="submission" date="2021-06" db="EMBL/GenBank/DDBJ databases">
        <authorList>
            <person name="Kallberg Y."/>
            <person name="Tangrot J."/>
            <person name="Rosling A."/>
        </authorList>
    </citation>
    <scope>NUCLEOTIDE SEQUENCE</scope>
    <source>
        <strain evidence="1">AU212A</strain>
    </source>
</reference>
<gene>
    <name evidence="1" type="ORF">SCALOS_LOCUS1472</name>
</gene>
<comment type="caution">
    <text evidence="1">The sequence shown here is derived from an EMBL/GenBank/DDBJ whole genome shotgun (WGS) entry which is preliminary data.</text>
</comment>
<organism evidence="1 2">
    <name type="scientific">Scutellospora calospora</name>
    <dbReference type="NCBI Taxonomy" id="85575"/>
    <lineage>
        <taxon>Eukaryota</taxon>
        <taxon>Fungi</taxon>
        <taxon>Fungi incertae sedis</taxon>
        <taxon>Mucoromycota</taxon>
        <taxon>Glomeromycotina</taxon>
        <taxon>Glomeromycetes</taxon>
        <taxon>Diversisporales</taxon>
        <taxon>Gigasporaceae</taxon>
        <taxon>Scutellospora</taxon>
    </lineage>
</organism>
<sequence length="147" mass="16978">KSYFLDENFLGSTSILANYRITNNTELVISEINEEAELSIEIEPNDESSLQLLASTSYMSWDLAELDDVLLSVHILEKLGKHNHQIQPDVTLFASKYRKLFSEILEVVEFYVTKGKMSSKQILLLLTAKFLDYIIHKRDLYNAVQKF</sequence>
<proteinExistence type="predicted"/>
<name>A0ACA9K7V9_9GLOM</name>
<keyword evidence="2" id="KW-1185">Reference proteome</keyword>
<accession>A0ACA9K7V9</accession>
<dbReference type="EMBL" id="CAJVPM010001015">
    <property type="protein sequence ID" value="CAG8457615.1"/>
    <property type="molecule type" value="Genomic_DNA"/>
</dbReference>
<protein>
    <submittedName>
        <fullName evidence="1">8657_t:CDS:1</fullName>
    </submittedName>
</protein>
<evidence type="ECO:0000313" key="2">
    <source>
        <dbReference type="Proteomes" id="UP000789860"/>
    </source>
</evidence>
<evidence type="ECO:0000313" key="1">
    <source>
        <dbReference type="EMBL" id="CAG8457615.1"/>
    </source>
</evidence>